<organism evidence="2 3">
    <name type="scientific">Ensete ventricosum</name>
    <name type="common">Abyssinian banana</name>
    <name type="synonym">Musa ensete</name>
    <dbReference type="NCBI Taxonomy" id="4639"/>
    <lineage>
        <taxon>Eukaryota</taxon>
        <taxon>Viridiplantae</taxon>
        <taxon>Streptophyta</taxon>
        <taxon>Embryophyta</taxon>
        <taxon>Tracheophyta</taxon>
        <taxon>Spermatophyta</taxon>
        <taxon>Magnoliopsida</taxon>
        <taxon>Liliopsida</taxon>
        <taxon>Zingiberales</taxon>
        <taxon>Musaceae</taxon>
        <taxon>Ensete</taxon>
    </lineage>
</organism>
<sequence length="85" mass="9440">MSSLGMSPRGLLEIGKFALYVTVPIVATYCFATDSKTLHKLMAFVRSYPVSCFSPLFPLSPSFYLFVLDIWLIMSSKGIYGNSCL</sequence>
<keyword evidence="1" id="KW-1133">Transmembrane helix</keyword>
<protein>
    <submittedName>
        <fullName evidence="2">Uncharacterized protein</fullName>
    </submittedName>
</protein>
<dbReference type="AlphaFoldDB" id="A0A427A4P7"/>
<evidence type="ECO:0000313" key="3">
    <source>
        <dbReference type="Proteomes" id="UP000287651"/>
    </source>
</evidence>
<dbReference type="PANTHER" id="PTHR35700:SF1">
    <property type="entry name" value="OS07G0181800 PROTEIN"/>
    <property type="match status" value="1"/>
</dbReference>
<dbReference type="Proteomes" id="UP000287651">
    <property type="component" value="Unassembled WGS sequence"/>
</dbReference>
<gene>
    <name evidence="2" type="ORF">B296_00009135</name>
</gene>
<proteinExistence type="predicted"/>
<keyword evidence="1" id="KW-0812">Transmembrane</keyword>
<dbReference type="EMBL" id="AMZH03003785">
    <property type="protein sequence ID" value="RRT71171.1"/>
    <property type="molecule type" value="Genomic_DNA"/>
</dbReference>
<evidence type="ECO:0000256" key="1">
    <source>
        <dbReference type="SAM" id="Phobius"/>
    </source>
</evidence>
<accession>A0A427A4P7</accession>
<evidence type="ECO:0000313" key="2">
    <source>
        <dbReference type="EMBL" id="RRT71171.1"/>
    </source>
</evidence>
<dbReference type="PANTHER" id="PTHR35700">
    <property type="entry name" value="OS07G0181800 PROTEIN"/>
    <property type="match status" value="1"/>
</dbReference>
<name>A0A427A4P7_ENSVE</name>
<keyword evidence="1" id="KW-0472">Membrane</keyword>
<feature type="transmembrane region" description="Helical" evidence="1">
    <location>
        <begin position="56"/>
        <end position="74"/>
    </location>
</feature>
<comment type="caution">
    <text evidence="2">The sequence shown here is derived from an EMBL/GenBank/DDBJ whole genome shotgun (WGS) entry which is preliminary data.</text>
</comment>
<reference evidence="2 3" key="1">
    <citation type="journal article" date="2014" name="Agronomy (Basel)">
        <title>A Draft Genome Sequence for Ensete ventricosum, the Drought-Tolerant Tree Against Hunger.</title>
        <authorList>
            <person name="Harrison J."/>
            <person name="Moore K.A."/>
            <person name="Paszkiewicz K."/>
            <person name="Jones T."/>
            <person name="Grant M."/>
            <person name="Ambacheew D."/>
            <person name="Muzemil S."/>
            <person name="Studholme D.J."/>
        </authorList>
    </citation>
    <scope>NUCLEOTIDE SEQUENCE [LARGE SCALE GENOMIC DNA]</scope>
</reference>